<dbReference type="PANTHER" id="PTHR23504:SF117">
    <property type="entry name" value="MAJOR FACILITATOR SUPERFAMILY PROTEIN"/>
    <property type="match status" value="1"/>
</dbReference>
<keyword evidence="4 7" id="KW-1133">Transmembrane helix</keyword>
<evidence type="ECO:0000313" key="9">
    <source>
        <dbReference type="Proteomes" id="UP001465755"/>
    </source>
</evidence>
<evidence type="ECO:0000256" key="6">
    <source>
        <dbReference type="SAM" id="MobiDB-lite"/>
    </source>
</evidence>
<feature type="transmembrane region" description="Helical" evidence="7">
    <location>
        <begin position="146"/>
        <end position="170"/>
    </location>
</feature>
<protein>
    <recommendedName>
        <fullName evidence="10">Major facilitator superfamily (MFS) profile domain-containing protein</fullName>
    </recommendedName>
</protein>
<dbReference type="InterPro" id="IPR001958">
    <property type="entry name" value="Tet-R_TetA/multi-R_MdtG-like"/>
</dbReference>
<evidence type="ECO:0000256" key="2">
    <source>
        <dbReference type="ARBA" id="ARBA00022448"/>
    </source>
</evidence>
<dbReference type="AlphaFoldDB" id="A0AAW1NRF1"/>
<comment type="caution">
    <text evidence="8">The sequence shown here is derived from an EMBL/GenBank/DDBJ whole genome shotgun (WGS) entry which is preliminary data.</text>
</comment>
<dbReference type="PRINTS" id="PR01035">
    <property type="entry name" value="TCRTETA"/>
</dbReference>
<feature type="transmembrane region" description="Helical" evidence="7">
    <location>
        <begin position="192"/>
        <end position="214"/>
    </location>
</feature>
<evidence type="ECO:0000256" key="4">
    <source>
        <dbReference type="ARBA" id="ARBA00022989"/>
    </source>
</evidence>
<dbReference type="InterPro" id="IPR011701">
    <property type="entry name" value="MFS"/>
</dbReference>
<evidence type="ECO:0000256" key="7">
    <source>
        <dbReference type="SAM" id="Phobius"/>
    </source>
</evidence>
<proteinExistence type="predicted"/>
<dbReference type="EMBL" id="JALJOQ010000118">
    <property type="protein sequence ID" value="KAK9796255.1"/>
    <property type="molecule type" value="Genomic_DNA"/>
</dbReference>
<dbReference type="PANTHER" id="PTHR23504">
    <property type="entry name" value="MAJOR FACILITATOR SUPERFAMILY DOMAIN-CONTAINING PROTEIN 10"/>
    <property type="match status" value="1"/>
</dbReference>
<evidence type="ECO:0008006" key="10">
    <source>
        <dbReference type="Google" id="ProtNLM"/>
    </source>
</evidence>
<evidence type="ECO:0000256" key="3">
    <source>
        <dbReference type="ARBA" id="ARBA00022692"/>
    </source>
</evidence>
<feature type="transmembrane region" description="Helical" evidence="7">
    <location>
        <begin position="58"/>
        <end position="77"/>
    </location>
</feature>
<keyword evidence="2" id="KW-0813">Transport</keyword>
<comment type="subcellular location">
    <subcellularLocation>
        <location evidence="1">Membrane</location>
        <topology evidence="1">Multi-pass membrane protein</topology>
    </subcellularLocation>
</comment>
<dbReference type="GO" id="GO:0016020">
    <property type="term" value="C:membrane"/>
    <property type="evidence" value="ECO:0007669"/>
    <property type="project" value="UniProtKB-SubCell"/>
</dbReference>
<organism evidence="8 9">
    <name type="scientific">Symbiochloris irregularis</name>
    <dbReference type="NCBI Taxonomy" id="706552"/>
    <lineage>
        <taxon>Eukaryota</taxon>
        <taxon>Viridiplantae</taxon>
        <taxon>Chlorophyta</taxon>
        <taxon>core chlorophytes</taxon>
        <taxon>Trebouxiophyceae</taxon>
        <taxon>Trebouxiales</taxon>
        <taxon>Trebouxiaceae</taxon>
        <taxon>Symbiochloris</taxon>
    </lineage>
</organism>
<reference evidence="8 9" key="1">
    <citation type="journal article" date="2024" name="Nat. Commun.">
        <title>Phylogenomics reveals the evolutionary origins of lichenization in chlorophyte algae.</title>
        <authorList>
            <person name="Puginier C."/>
            <person name="Libourel C."/>
            <person name="Otte J."/>
            <person name="Skaloud P."/>
            <person name="Haon M."/>
            <person name="Grisel S."/>
            <person name="Petersen M."/>
            <person name="Berrin J.G."/>
            <person name="Delaux P.M."/>
            <person name="Dal Grande F."/>
            <person name="Keller J."/>
        </authorList>
    </citation>
    <scope>NUCLEOTIDE SEQUENCE [LARGE SCALE GENOMIC DNA]</scope>
    <source>
        <strain evidence="8 9">SAG 2036</strain>
    </source>
</reference>
<dbReference type="GO" id="GO:0022857">
    <property type="term" value="F:transmembrane transporter activity"/>
    <property type="evidence" value="ECO:0007669"/>
    <property type="project" value="InterPro"/>
</dbReference>
<feature type="transmembrane region" description="Helical" evidence="7">
    <location>
        <begin position="112"/>
        <end position="134"/>
    </location>
</feature>
<feature type="transmembrane region" description="Helical" evidence="7">
    <location>
        <begin position="330"/>
        <end position="350"/>
    </location>
</feature>
<keyword evidence="9" id="KW-1185">Reference proteome</keyword>
<evidence type="ECO:0000313" key="8">
    <source>
        <dbReference type="EMBL" id="KAK9796255.1"/>
    </source>
</evidence>
<keyword evidence="3 7" id="KW-0812">Transmembrane</keyword>
<dbReference type="Gene3D" id="1.20.1250.20">
    <property type="entry name" value="MFS general substrate transporter like domains"/>
    <property type="match status" value="1"/>
</dbReference>
<dbReference type="SUPFAM" id="SSF103473">
    <property type="entry name" value="MFS general substrate transporter"/>
    <property type="match status" value="1"/>
</dbReference>
<feature type="transmembrane region" description="Helical" evidence="7">
    <location>
        <begin position="424"/>
        <end position="444"/>
    </location>
</feature>
<sequence length="450" mass="47908">MVQIKPTYAGMSSLQLFAIVVAQFHEAMQVTLPYTVAVFFVRRFASGPDDGEEHVGRLTGLLAAAFTFAQFLTSFLWGRTGDSFGRKPLVVMSNVSSMMTVLVFGLTRSYVVAFAVRLAGGLFNCTFLCVKSMIGEALSPEGQAKPMAYLSLAWGLGTIAGPSLGGLLSLPCEKINHMPLCGPGQLLSARPFFLPCAVTGCVSLVAAVSSIFLLKETNPRVVRKGYRHAAGDDLPQKALEGRTSLELTTTGQLMTNHQQSGLQMKRARQDKDESADDSLGRPWWKNRHTLIAVAGYGCIAFSYNLCDEMVPIFASAPLHSGGLGLTTTQLAVPLGLGGIAIILWSLFVYARALLSAAIFLQDICANNVFTSSMIMVNSAAPHHAMGAVNGFGQSLACFVRAAGPALGGVAWGVSTTIPLPGHQFLPFTCVAVLFFGAQLLYTHLPEGFAG</sequence>
<evidence type="ECO:0000256" key="5">
    <source>
        <dbReference type="ARBA" id="ARBA00023136"/>
    </source>
</evidence>
<gene>
    <name evidence="8" type="ORF">WJX73_006157</name>
</gene>
<keyword evidence="5 7" id="KW-0472">Membrane</keyword>
<feature type="region of interest" description="Disordered" evidence="6">
    <location>
        <begin position="257"/>
        <end position="278"/>
    </location>
</feature>
<feature type="transmembrane region" description="Helical" evidence="7">
    <location>
        <begin position="288"/>
        <end position="305"/>
    </location>
</feature>
<evidence type="ECO:0000256" key="1">
    <source>
        <dbReference type="ARBA" id="ARBA00004141"/>
    </source>
</evidence>
<dbReference type="Proteomes" id="UP001465755">
    <property type="component" value="Unassembled WGS sequence"/>
</dbReference>
<dbReference type="InterPro" id="IPR036259">
    <property type="entry name" value="MFS_trans_sf"/>
</dbReference>
<name>A0AAW1NRF1_9CHLO</name>
<feature type="transmembrane region" description="Helical" evidence="7">
    <location>
        <begin position="89"/>
        <end position="106"/>
    </location>
</feature>
<accession>A0AAW1NRF1</accession>
<dbReference type="Pfam" id="PF07690">
    <property type="entry name" value="MFS_1"/>
    <property type="match status" value="1"/>
</dbReference>